<keyword evidence="2" id="KW-1185">Reference proteome</keyword>
<dbReference type="RefSeq" id="WP_075818392.1">
    <property type="nucleotide sequence ID" value="NZ_CAPNHH010000034.1"/>
</dbReference>
<sequence length="345" mass="38588">MELIKLVDGSYGIKGRNLLKKSYPLILENWVSQSSPASTIDANVLYEGKPTVKTYLGAGLIYCHRGINANDPSKWIPMIVGQTYTYSMCIKVTDTVTHNNILPLHFHFANPGDTSYVNPNNIKISGTMKIGEWSIISSTFKSSKEYMRPIIFTAQNPATPVNIAWIKLEYGDTRTEPSAAPEDVGDVINEDIKYGILDNGSLFVKGRNLALNSSPNKVDSNDYQFLVIRLASLPEHGQDFTIQIWGKLSPEMTAFRAYCHSGNGNLVPGDFVKTDYGYICKGTWKSKYTDTNGLHEYDDPYLYVYQLYLDQLTSNTKSSIEKVMVTFGHDEYAYSPAPEDMEGVS</sequence>
<dbReference type="AlphaFoldDB" id="A0A1U7NHK3"/>
<gene>
    <name evidence="1" type="ORF">BO222_03505</name>
</gene>
<accession>A0A1U7NHK3</accession>
<name>A0A1U7NHK3_9FIRM</name>
<organism evidence="1 2">
    <name type="scientific">Ileibacterium valens</name>
    <dbReference type="NCBI Taxonomy" id="1862668"/>
    <lineage>
        <taxon>Bacteria</taxon>
        <taxon>Bacillati</taxon>
        <taxon>Bacillota</taxon>
        <taxon>Erysipelotrichia</taxon>
        <taxon>Erysipelotrichales</taxon>
        <taxon>Erysipelotrichaceae</taxon>
        <taxon>Ileibacterium</taxon>
    </lineage>
</organism>
<dbReference type="Proteomes" id="UP000186341">
    <property type="component" value="Unassembled WGS sequence"/>
</dbReference>
<evidence type="ECO:0000313" key="2">
    <source>
        <dbReference type="Proteomes" id="UP000186341"/>
    </source>
</evidence>
<evidence type="ECO:0000313" key="1">
    <source>
        <dbReference type="EMBL" id="OLU41300.1"/>
    </source>
</evidence>
<dbReference type="EMBL" id="MPJW01000088">
    <property type="protein sequence ID" value="OLU41300.1"/>
    <property type="molecule type" value="Genomic_DNA"/>
</dbReference>
<proteinExistence type="predicted"/>
<comment type="caution">
    <text evidence="1">The sequence shown here is derived from an EMBL/GenBank/DDBJ whole genome shotgun (WGS) entry which is preliminary data.</text>
</comment>
<dbReference type="GeneID" id="82202289"/>
<protein>
    <submittedName>
        <fullName evidence="1">Uncharacterized protein</fullName>
    </submittedName>
</protein>
<reference evidence="1 2" key="1">
    <citation type="submission" date="2016-11" db="EMBL/GenBank/DDBJ databases">
        <title>Description of two novel members of the family Erysipelotrichaceae: Ileibacterium lipovorans gen. nov., sp. nov. and Dubosiella newyorkensis, gen. nov., sp. nov.</title>
        <authorList>
            <person name="Cox L.M."/>
            <person name="Sohn J."/>
            <person name="Tyrrell K.L."/>
            <person name="Citron D.M."/>
            <person name="Lawson P.A."/>
            <person name="Patel N.B."/>
            <person name="Iizumi T."/>
            <person name="Perez-Perez G.I."/>
            <person name="Goldstein E.J."/>
            <person name="Blaser M.J."/>
        </authorList>
    </citation>
    <scope>NUCLEOTIDE SEQUENCE [LARGE SCALE GENOMIC DNA]</scope>
    <source>
        <strain evidence="1 2">NYU-BL-A3</strain>
    </source>
</reference>